<comment type="similarity">
    <text evidence="2">Belongs to the MscS (TC 1.A.23) family.</text>
</comment>
<dbReference type="SUPFAM" id="SSF82861">
    <property type="entry name" value="Mechanosensitive channel protein MscS (YggB), transmembrane region"/>
    <property type="match status" value="1"/>
</dbReference>
<evidence type="ECO:0000259" key="10">
    <source>
        <dbReference type="Pfam" id="PF21082"/>
    </source>
</evidence>
<keyword evidence="3" id="KW-1003">Cell membrane</keyword>
<gene>
    <name evidence="12" type="ORF">LMG1861_04036</name>
</gene>
<feature type="transmembrane region" description="Helical" evidence="8">
    <location>
        <begin position="156"/>
        <end position="176"/>
    </location>
</feature>
<feature type="transmembrane region" description="Helical" evidence="8">
    <location>
        <begin position="127"/>
        <end position="150"/>
    </location>
</feature>
<dbReference type="InterPro" id="IPR049278">
    <property type="entry name" value="MS_channel_C"/>
</dbReference>
<dbReference type="InterPro" id="IPR011014">
    <property type="entry name" value="MscS_channel_TM-2"/>
</dbReference>
<dbReference type="InterPro" id="IPR006685">
    <property type="entry name" value="MscS_channel_2nd"/>
</dbReference>
<dbReference type="Gene3D" id="3.30.70.100">
    <property type="match status" value="1"/>
</dbReference>
<evidence type="ECO:0000256" key="6">
    <source>
        <dbReference type="ARBA" id="ARBA00023136"/>
    </source>
</evidence>
<dbReference type="Pfam" id="PF21088">
    <property type="entry name" value="MS_channel_1st"/>
    <property type="match status" value="1"/>
</dbReference>
<reference evidence="12 13" key="1">
    <citation type="submission" date="2020-04" db="EMBL/GenBank/DDBJ databases">
        <authorList>
            <person name="De Canck E."/>
        </authorList>
    </citation>
    <scope>NUCLEOTIDE SEQUENCE [LARGE SCALE GENOMIC DNA]</scope>
    <source>
        <strain evidence="12 13">LMG 1861</strain>
    </source>
</reference>
<feature type="transmembrane region" description="Helical" evidence="8">
    <location>
        <begin position="17"/>
        <end position="38"/>
    </location>
</feature>
<proteinExistence type="inferred from homology"/>
<dbReference type="GO" id="GO:0005886">
    <property type="term" value="C:plasma membrane"/>
    <property type="evidence" value="ECO:0007669"/>
    <property type="project" value="UniProtKB-SubCell"/>
</dbReference>
<dbReference type="InterPro" id="IPR010920">
    <property type="entry name" value="LSM_dom_sf"/>
</dbReference>
<sequence>MLSQWISGTNALADHPVALWLIAAAVAATLYLMLIFAFRLVRARLERRAALPGHGMAAGAIRVMQRTSWFLLAIFTLMIGVDVAGAPFPFSEGGAQHLWFVLIALQLALWLDRAVDVGLSRALSHRATVTATLLSFLLRALVWVIALLAMLDNLGVNITALVASLGIGGVAVALAVQTILSDLFASISIGLDKPFEAGDFIVFGSVAGSIEHVGLKTTRIRSLGGEQIVCSNTELLKQTIQNYKRMQQRRIVFAVRITYKTDVEKVAAVPGIIRSQIESQTDTRFDRAHLARFGEGALEFEAVYYVLTADYNHYMDIQQAINLGIMRQLQAADIALALPEQILHMPRDAAPAPDARGRNPIGDAPAAAPA</sequence>
<dbReference type="EMBL" id="CADILD010000002">
    <property type="protein sequence ID" value="CAB3895576.1"/>
    <property type="molecule type" value="Genomic_DNA"/>
</dbReference>
<dbReference type="Gene3D" id="1.10.287.1260">
    <property type="match status" value="1"/>
</dbReference>
<name>A0A6S7E4H8_9BURK</name>
<dbReference type="Pfam" id="PF21082">
    <property type="entry name" value="MS_channel_3rd"/>
    <property type="match status" value="1"/>
</dbReference>
<evidence type="ECO:0000256" key="1">
    <source>
        <dbReference type="ARBA" id="ARBA00004651"/>
    </source>
</evidence>
<comment type="subcellular location">
    <subcellularLocation>
        <location evidence="1">Cell membrane</location>
        <topology evidence="1">Multi-pass membrane protein</topology>
    </subcellularLocation>
</comment>
<dbReference type="PANTHER" id="PTHR30566">
    <property type="entry name" value="YNAI-RELATED MECHANOSENSITIVE ION CHANNEL"/>
    <property type="match status" value="1"/>
</dbReference>
<feature type="region of interest" description="Disordered" evidence="7">
    <location>
        <begin position="348"/>
        <end position="370"/>
    </location>
</feature>
<evidence type="ECO:0000259" key="11">
    <source>
        <dbReference type="Pfam" id="PF21088"/>
    </source>
</evidence>
<dbReference type="Proteomes" id="UP000494105">
    <property type="component" value="Unassembled WGS sequence"/>
</dbReference>
<dbReference type="AlphaFoldDB" id="A0A6S7E4H8"/>
<dbReference type="SUPFAM" id="SSF50182">
    <property type="entry name" value="Sm-like ribonucleoproteins"/>
    <property type="match status" value="1"/>
</dbReference>
<dbReference type="Gene3D" id="2.30.30.60">
    <property type="match status" value="1"/>
</dbReference>
<evidence type="ECO:0000256" key="8">
    <source>
        <dbReference type="SAM" id="Phobius"/>
    </source>
</evidence>
<dbReference type="SUPFAM" id="SSF82689">
    <property type="entry name" value="Mechanosensitive channel protein MscS (YggB), C-terminal domain"/>
    <property type="match status" value="1"/>
</dbReference>
<evidence type="ECO:0000256" key="3">
    <source>
        <dbReference type="ARBA" id="ARBA00022475"/>
    </source>
</evidence>
<dbReference type="RefSeq" id="WP_175129344.1">
    <property type="nucleotide sequence ID" value="NZ_CADILD010000002.1"/>
</dbReference>
<feature type="domain" description="Mechanosensitive ion channel transmembrane helices 2/3" evidence="11">
    <location>
        <begin position="137"/>
        <end position="177"/>
    </location>
</feature>
<feature type="transmembrane region" description="Helical" evidence="8">
    <location>
        <begin position="69"/>
        <end position="90"/>
    </location>
</feature>
<feature type="domain" description="Mechanosensitive ion channel MscS C-terminal" evidence="10">
    <location>
        <begin position="251"/>
        <end position="335"/>
    </location>
</feature>
<evidence type="ECO:0000256" key="7">
    <source>
        <dbReference type="SAM" id="MobiDB-lite"/>
    </source>
</evidence>
<evidence type="ECO:0000256" key="5">
    <source>
        <dbReference type="ARBA" id="ARBA00022989"/>
    </source>
</evidence>
<accession>A0A6S7E4H8</accession>
<evidence type="ECO:0000256" key="4">
    <source>
        <dbReference type="ARBA" id="ARBA00022692"/>
    </source>
</evidence>
<dbReference type="InterPro" id="IPR049142">
    <property type="entry name" value="MS_channel_1st"/>
</dbReference>
<feature type="domain" description="Mechanosensitive ion channel MscS" evidence="9">
    <location>
        <begin position="178"/>
        <end position="245"/>
    </location>
</feature>
<keyword evidence="6 8" id="KW-0472">Membrane</keyword>
<dbReference type="Pfam" id="PF00924">
    <property type="entry name" value="MS_channel_2nd"/>
    <property type="match status" value="1"/>
</dbReference>
<evidence type="ECO:0000313" key="12">
    <source>
        <dbReference type="EMBL" id="CAB3895576.1"/>
    </source>
</evidence>
<dbReference type="InterPro" id="IPR023408">
    <property type="entry name" value="MscS_beta-dom_sf"/>
</dbReference>
<dbReference type="PANTHER" id="PTHR30566:SF25">
    <property type="entry name" value="INNER MEMBRANE PROTEIN"/>
    <property type="match status" value="1"/>
</dbReference>
<evidence type="ECO:0000313" key="13">
    <source>
        <dbReference type="Proteomes" id="UP000494105"/>
    </source>
</evidence>
<evidence type="ECO:0000259" key="9">
    <source>
        <dbReference type="Pfam" id="PF00924"/>
    </source>
</evidence>
<protein>
    <recommendedName>
        <fullName evidence="14">Small-conductance mechanosensitive channel</fullName>
    </recommendedName>
</protein>
<organism evidence="12 13">
    <name type="scientific">Achromobacter piechaudii</name>
    <dbReference type="NCBI Taxonomy" id="72556"/>
    <lineage>
        <taxon>Bacteria</taxon>
        <taxon>Pseudomonadati</taxon>
        <taxon>Pseudomonadota</taxon>
        <taxon>Betaproteobacteria</taxon>
        <taxon>Burkholderiales</taxon>
        <taxon>Alcaligenaceae</taxon>
        <taxon>Achromobacter</taxon>
    </lineage>
</organism>
<dbReference type="InterPro" id="IPR011066">
    <property type="entry name" value="MscS_channel_C_sf"/>
</dbReference>
<dbReference type="GO" id="GO:0008381">
    <property type="term" value="F:mechanosensitive monoatomic ion channel activity"/>
    <property type="evidence" value="ECO:0007669"/>
    <property type="project" value="UniProtKB-ARBA"/>
</dbReference>
<evidence type="ECO:0008006" key="14">
    <source>
        <dbReference type="Google" id="ProtNLM"/>
    </source>
</evidence>
<keyword evidence="4 8" id="KW-0812">Transmembrane</keyword>
<keyword evidence="5 8" id="KW-1133">Transmembrane helix</keyword>
<evidence type="ECO:0000256" key="2">
    <source>
        <dbReference type="ARBA" id="ARBA00008017"/>
    </source>
</evidence>